<feature type="domain" description="Origin recognition complex subunit 3 winged helix C-terminal" evidence="12">
    <location>
        <begin position="422"/>
        <end position="532"/>
    </location>
</feature>
<keyword evidence="15" id="KW-1185">Reference proteome</keyword>
<dbReference type="Proteomes" id="UP000051574">
    <property type="component" value="Unassembled WGS sequence"/>
</dbReference>
<evidence type="ECO:0000259" key="13">
    <source>
        <dbReference type="Pfam" id="PF19675"/>
    </source>
</evidence>
<keyword evidence="6" id="KW-0238">DNA-binding</keyword>
<evidence type="ECO:0000256" key="8">
    <source>
        <dbReference type="ARBA" id="ARBA00026084"/>
    </source>
</evidence>
<dbReference type="GO" id="GO:0005656">
    <property type="term" value="C:nuclear pre-replicative complex"/>
    <property type="evidence" value="ECO:0007669"/>
    <property type="project" value="TreeGrafter"/>
</dbReference>
<evidence type="ECO:0000256" key="7">
    <source>
        <dbReference type="ARBA" id="ARBA00023242"/>
    </source>
</evidence>
<dbReference type="GO" id="GO:0006270">
    <property type="term" value="P:DNA replication initiation"/>
    <property type="evidence" value="ECO:0007669"/>
    <property type="project" value="TreeGrafter"/>
</dbReference>
<protein>
    <recommendedName>
        <fullName evidence="3">Origin recognition complex subunit 3</fullName>
    </recommendedName>
</protein>
<dbReference type="Pfam" id="PF19675">
    <property type="entry name" value="ORC3_ins"/>
    <property type="match status" value="1"/>
</dbReference>
<keyword evidence="7" id="KW-0539">Nucleus</keyword>
<gene>
    <name evidence="14" type="ORF">AMK59_237</name>
</gene>
<evidence type="ECO:0000256" key="6">
    <source>
        <dbReference type="ARBA" id="ARBA00023125"/>
    </source>
</evidence>
<keyword evidence="4" id="KW-0597">Phosphoprotein</keyword>
<dbReference type="GO" id="GO:0031261">
    <property type="term" value="C:DNA replication preinitiation complex"/>
    <property type="evidence" value="ECO:0007669"/>
    <property type="project" value="TreeGrafter"/>
</dbReference>
<comment type="subcellular location">
    <subcellularLocation>
        <location evidence="1">Nucleus</location>
    </subcellularLocation>
</comment>
<dbReference type="InterPro" id="IPR040855">
    <property type="entry name" value="ORC_WH_C"/>
</dbReference>
<dbReference type="AlphaFoldDB" id="A0A0T6BH27"/>
<dbReference type="Pfam" id="PF07034">
    <property type="entry name" value="ORC3_N"/>
    <property type="match status" value="1"/>
</dbReference>
<proteinExistence type="inferred from homology"/>
<feature type="transmembrane region" description="Helical" evidence="10">
    <location>
        <begin position="54"/>
        <end position="80"/>
    </location>
</feature>
<evidence type="ECO:0000256" key="10">
    <source>
        <dbReference type="SAM" id="Phobius"/>
    </source>
</evidence>
<comment type="function">
    <text evidence="9">Component of the origin recognition complex (ORC) that binds origins of replication. DNA-binding is ATP-dependent. The specific DNA sequences that define origins of replication have not been identified yet. ORC is required to assemble the pre-replication complex necessary to initiate DNA replication. Binds histone H3 and H4 trimethylation marks H3K9me3, H3K27me3 and H4K20me3.</text>
</comment>
<feature type="domain" description="Origin recognition complex subunit 3 N-terminal" evidence="11">
    <location>
        <begin position="4"/>
        <end position="163"/>
    </location>
</feature>
<dbReference type="InterPro" id="IPR020795">
    <property type="entry name" value="ORC3"/>
</dbReference>
<dbReference type="Pfam" id="PF18137">
    <property type="entry name" value="WHD_ORC"/>
    <property type="match status" value="1"/>
</dbReference>
<dbReference type="PANTHER" id="PTHR12748">
    <property type="entry name" value="ORIGIN RECOGNITION COMPLEX SUBUNIT 3"/>
    <property type="match status" value="1"/>
</dbReference>
<dbReference type="GO" id="GO:0003688">
    <property type="term" value="F:DNA replication origin binding"/>
    <property type="evidence" value="ECO:0007669"/>
    <property type="project" value="TreeGrafter"/>
</dbReference>
<comment type="similarity">
    <text evidence="2">Belongs to the ORC3 family.</text>
</comment>
<evidence type="ECO:0000313" key="15">
    <source>
        <dbReference type="Proteomes" id="UP000051574"/>
    </source>
</evidence>
<dbReference type="CDD" id="cd20704">
    <property type="entry name" value="Orc3"/>
    <property type="match status" value="2"/>
</dbReference>
<evidence type="ECO:0000256" key="1">
    <source>
        <dbReference type="ARBA" id="ARBA00004123"/>
    </source>
</evidence>
<keyword evidence="10" id="KW-0812">Transmembrane</keyword>
<comment type="subunit">
    <text evidence="8">Component of ORC, a complex composed of at least 6 subunits: ORC1, ORC2, ORC3, ORC4, ORC5 and ORC6. ORC is regulated in a cell-cycle dependent manner. It is sequentially assembled at the exit from anaphase of mitosis and disassembled as cells enter S phase.</text>
</comment>
<dbReference type="PANTHER" id="PTHR12748:SF0">
    <property type="entry name" value="ORIGIN RECOGNITION COMPLEX SUBUNIT 3"/>
    <property type="match status" value="1"/>
</dbReference>
<name>A0A0T6BH27_9SCAR</name>
<keyword evidence="10" id="KW-0472">Membrane</keyword>
<evidence type="ECO:0000256" key="4">
    <source>
        <dbReference type="ARBA" id="ARBA00022553"/>
    </source>
</evidence>
<accession>A0A0T6BH27</accession>
<evidence type="ECO:0000313" key="14">
    <source>
        <dbReference type="EMBL" id="KRT86643.1"/>
    </source>
</evidence>
<evidence type="ECO:0000256" key="3">
    <source>
        <dbReference type="ARBA" id="ARBA00019085"/>
    </source>
</evidence>
<evidence type="ECO:0000256" key="5">
    <source>
        <dbReference type="ARBA" id="ARBA00022705"/>
    </source>
</evidence>
<evidence type="ECO:0000256" key="9">
    <source>
        <dbReference type="ARBA" id="ARBA00045241"/>
    </source>
</evidence>
<dbReference type="OrthoDB" id="10265211at2759"/>
<feature type="domain" description="Origin recognition complex subunit 3 insertion" evidence="13">
    <location>
        <begin position="175"/>
        <end position="410"/>
    </location>
</feature>
<keyword evidence="10" id="KW-1133">Transmembrane helix</keyword>
<organism evidence="14 15">
    <name type="scientific">Oryctes borbonicus</name>
    <dbReference type="NCBI Taxonomy" id="1629725"/>
    <lineage>
        <taxon>Eukaryota</taxon>
        <taxon>Metazoa</taxon>
        <taxon>Ecdysozoa</taxon>
        <taxon>Arthropoda</taxon>
        <taxon>Hexapoda</taxon>
        <taxon>Insecta</taxon>
        <taxon>Pterygota</taxon>
        <taxon>Neoptera</taxon>
        <taxon>Endopterygota</taxon>
        <taxon>Coleoptera</taxon>
        <taxon>Polyphaga</taxon>
        <taxon>Scarabaeiformia</taxon>
        <taxon>Scarabaeidae</taxon>
        <taxon>Dynastinae</taxon>
        <taxon>Oryctes</taxon>
    </lineage>
</organism>
<dbReference type="InterPro" id="IPR045667">
    <property type="entry name" value="ORC3_N"/>
</dbReference>
<evidence type="ECO:0000259" key="11">
    <source>
        <dbReference type="Pfam" id="PF07034"/>
    </source>
</evidence>
<sequence length="534" mass="62474">MQLNFSTLQAWYEREHDTIKQTKSNKFLRKHQQKVLVVILPDLESFNEKVFQEFLLICSSYINILPFVLVFGIATSLSILHKTLPYHVSSKVNIQYFNSQSSTVYLNNILENVFFTSDSPFHLGPKVFNLLMDVFLFYDLSVTGFIRKYKYAMLEHFSYGSAMTLCSKKNVNDAITKFNHKDCENVRRLLSFRKLVENESNMNKIKLLTDDNYFKSILQEEICKIRQYLNTFHLFLKCLKILVANLPKNPMGTQIRELYSKAVGNDITKSEDYKTCIQLLRFQSKKGLEDRISKIAELIQDECKSNNPNKDALKKDLNTLYDYLEEIEGCDKHISETDILVEEVEKVNIDNTKNRRQFKEMLHKRTQKPKPSSEYEVTKEKLLKFVSSLFEKYLYCPTSLYFHEIFFFDDVSIESHIIGSHRAAIHTALNNPCHYLQCDCCKKQNEASILKTMPDICIIYKLHLEYGKMINLYDWLQAFISIVNPNTEDDEENDETNSLLQARFTLAVAELEFLGFIKSSKRKVDHVQRLTWGG</sequence>
<dbReference type="GO" id="GO:0005664">
    <property type="term" value="C:nuclear origin of replication recognition complex"/>
    <property type="evidence" value="ECO:0007669"/>
    <property type="project" value="InterPro"/>
</dbReference>
<keyword evidence="5" id="KW-0235">DNA replication</keyword>
<evidence type="ECO:0000259" key="12">
    <source>
        <dbReference type="Pfam" id="PF18137"/>
    </source>
</evidence>
<evidence type="ECO:0000256" key="2">
    <source>
        <dbReference type="ARBA" id="ARBA00010977"/>
    </source>
</evidence>
<dbReference type="EMBL" id="LJIG01000297">
    <property type="protein sequence ID" value="KRT86643.1"/>
    <property type="molecule type" value="Genomic_DNA"/>
</dbReference>
<comment type="caution">
    <text evidence="14">The sequence shown here is derived from an EMBL/GenBank/DDBJ whole genome shotgun (WGS) entry which is preliminary data.</text>
</comment>
<reference evidence="14 15" key="1">
    <citation type="submission" date="2015-09" db="EMBL/GenBank/DDBJ databases">
        <title>Draft genome of the scarab beetle Oryctes borbonicus.</title>
        <authorList>
            <person name="Meyer J.M."/>
            <person name="Markov G.V."/>
            <person name="Baskaran P."/>
            <person name="Herrmann M."/>
            <person name="Sommer R.J."/>
            <person name="Roedelsperger C."/>
        </authorList>
    </citation>
    <scope>NUCLEOTIDE SEQUENCE [LARGE SCALE GENOMIC DNA]</scope>
    <source>
        <strain evidence="14">OB123</strain>
        <tissue evidence="14">Whole animal</tissue>
    </source>
</reference>
<dbReference type="InterPro" id="IPR045663">
    <property type="entry name" value="ORC3_ins"/>
</dbReference>